<dbReference type="RefSeq" id="WP_129459052.1">
    <property type="nucleotide sequence ID" value="NZ_PPCV01000006.1"/>
</dbReference>
<dbReference type="GO" id="GO:0008236">
    <property type="term" value="F:serine-type peptidase activity"/>
    <property type="evidence" value="ECO:0007669"/>
    <property type="project" value="UniProtKB-KW"/>
</dbReference>
<name>A0A4Q2EGS9_9ACTN</name>
<keyword evidence="6" id="KW-1185">Reference proteome</keyword>
<sequence>MTAHIVAMGGGGFATSPLGSPTNFDRYVVDLTGKRSPLVCFVPTASADDPQYINRFLVAYGTLGIRPMVLTLWQDAANAVARIAEADLILVGNGATVNALALWKAHGVGKAIKQRYAQGDVVLAGTAAGANVWFEGCVTDSFGDFRAFRGGLGLVQGSFCAHFDSEDHRVGVFTDAVSAGDLPGGWAADDGAGVHFTDGAYTESISETAGRRVFSIQPSDLPTSSGVVAEQLRVRVL</sequence>
<dbReference type="Gene3D" id="3.40.50.880">
    <property type="match status" value="1"/>
</dbReference>
<evidence type="ECO:0000256" key="2">
    <source>
        <dbReference type="ARBA" id="ARBA00022670"/>
    </source>
</evidence>
<comment type="similarity">
    <text evidence="1">Belongs to the peptidase S51 family.</text>
</comment>
<evidence type="ECO:0000256" key="3">
    <source>
        <dbReference type="ARBA" id="ARBA00022801"/>
    </source>
</evidence>
<dbReference type="GO" id="GO:0006508">
    <property type="term" value="P:proteolysis"/>
    <property type="evidence" value="ECO:0007669"/>
    <property type="project" value="UniProtKB-KW"/>
</dbReference>
<evidence type="ECO:0000313" key="6">
    <source>
        <dbReference type="Proteomes" id="UP000290624"/>
    </source>
</evidence>
<evidence type="ECO:0000256" key="1">
    <source>
        <dbReference type="ARBA" id="ARBA00006534"/>
    </source>
</evidence>
<evidence type="ECO:0000313" key="5">
    <source>
        <dbReference type="EMBL" id="RXW31836.1"/>
    </source>
</evidence>
<dbReference type="Proteomes" id="UP000290624">
    <property type="component" value="Unassembled WGS sequence"/>
</dbReference>
<dbReference type="EMBL" id="PPCV01000006">
    <property type="protein sequence ID" value="RXW31836.1"/>
    <property type="molecule type" value="Genomic_DNA"/>
</dbReference>
<keyword evidence="4" id="KW-0720">Serine protease</keyword>
<dbReference type="InterPro" id="IPR029062">
    <property type="entry name" value="Class_I_gatase-like"/>
</dbReference>
<gene>
    <name evidence="5" type="ORF">C1706_09810</name>
</gene>
<keyword evidence="3" id="KW-0378">Hydrolase</keyword>
<keyword evidence="2" id="KW-0645">Protease</keyword>
<accession>A0A4Q2EGS9</accession>
<dbReference type="OrthoDB" id="9778515at2"/>
<comment type="caution">
    <text evidence="5">The sequence shown here is derived from an EMBL/GenBank/DDBJ whole genome shotgun (WGS) entry which is preliminary data.</text>
</comment>
<evidence type="ECO:0000256" key="4">
    <source>
        <dbReference type="ARBA" id="ARBA00022825"/>
    </source>
</evidence>
<reference evidence="5 6" key="1">
    <citation type="submission" date="2018-01" db="EMBL/GenBank/DDBJ databases">
        <title>Lactibacter flavus gen. nov., sp. nov., a novel bacterium of the family Propionibacteriaceae isolated from raw milk and dairy products.</title>
        <authorList>
            <person name="Wenning M."/>
            <person name="Breitenwieser F."/>
            <person name="Huptas C."/>
            <person name="von Neubeck M."/>
            <person name="Busse H.-J."/>
            <person name="Scherer S."/>
        </authorList>
    </citation>
    <scope>NUCLEOTIDE SEQUENCE [LARGE SCALE GENOMIC DNA]</scope>
    <source>
        <strain evidence="5 6">VG341</strain>
    </source>
</reference>
<dbReference type="PANTHER" id="PTHR20842:SF0">
    <property type="entry name" value="ALPHA-ASPARTYL DIPEPTIDASE"/>
    <property type="match status" value="1"/>
</dbReference>
<dbReference type="AlphaFoldDB" id="A0A4Q2EGS9"/>
<dbReference type="Pfam" id="PF03575">
    <property type="entry name" value="Peptidase_S51"/>
    <property type="match status" value="1"/>
</dbReference>
<protein>
    <submittedName>
        <fullName evidence="5">Peptidase S51</fullName>
    </submittedName>
</protein>
<dbReference type="PANTHER" id="PTHR20842">
    <property type="entry name" value="PROTEASE S51 ALPHA-ASPARTYL DIPEPTIDASE"/>
    <property type="match status" value="1"/>
</dbReference>
<dbReference type="InterPro" id="IPR005320">
    <property type="entry name" value="Peptidase_S51"/>
</dbReference>
<proteinExistence type="inferred from homology"/>
<organism evidence="5 6">
    <name type="scientific">Propioniciclava flava</name>
    <dbReference type="NCBI Taxonomy" id="2072026"/>
    <lineage>
        <taxon>Bacteria</taxon>
        <taxon>Bacillati</taxon>
        <taxon>Actinomycetota</taxon>
        <taxon>Actinomycetes</taxon>
        <taxon>Propionibacteriales</taxon>
        <taxon>Propionibacteriaceae</taxon>
        <taxon>Propioniciclava</taxon>
    </lineage>
</organism>
<dbReference type="SUPFAM" id="SSF52317">
    <property type="entry name" value="Class I glutamine amidotransferase-like"/>
    <property type="match status" value="1"/>
</dbReference>